<dbReference type="PANTHER" id="PTHR47027">
    <property type="entry name" value="REVERSE TRANSCRIPTASE DOMAIN-CONTAINING PROTEIN"/>
    <property type="match status" value="1"/>
</dbReference>
<dbReference type="Gene3D" id="3.30.70.270">
    <property type="match status" value="1"/>
</dbReference>
<dbReference type="PROSITE" id="PS50878">
    <property type="entry name" value="RT_POL"/>
    <property type="match status" value="1"/>
</dbReference>
<evidence type="ECO:0000259" key="1">
    <source>
        <dbReference type="PROSITE" id="PS50878"/>
    </source>
</evidence>
<accession>A0AAV2S5H3</accession>
<dbReference type="SUPFAM" id="SSF56672">
    <property type="entry name" value="DNA/RNA polymerases"/>
    <property type="match status" value="1"/>
</dbReference>
<feature type="non-terminal residue" evidence="2">
    <location>
        <position position="1"/>
    </location>
</feature>
<organism evidence="2 3">
    <name type="scientific">Meganyctiphanes norvegica</name>
    <name type="common">Northern krill</name>
    <name type="synonym">Thysanopoda norvegica</name>
    <dbReference type="NCBI Taxonomy" id="48144"/>
    <lineage>
        <taxon>Eukaryota</taxon>
        <taxon>Metazoa</taxon>
        <taxon>Ecdysozoa</taxon>
        <taxon>Arthropoda</taxon>
        <taxon>Crustacea</taxon>
        <taxon>Multicrustacea</taxon>
        <taxon>Malacostraca</taxon>
        <taxon>Eumalacostraca</taxon>
        <taxon>Eucarida</taxon>
        <taxon>Euphausiacea</taxon>
        <taxon>Euphausiidae</taxon>
        <taxon>Meganyctiphanes</taxon>
    </lineage>
</organism>
<gene>
    <name evidence="2" type="ORF">MNOR_LOCUS32513</name>
</gene>
<comment type="caution">
    <text evidence="2">The sequence shown here is derived from an EMBL/GenBank/DDBJ whole genome shotgun (WGS) entry which is preliminary data.</text>
</comment>
<dbReference type="EMBL" id="CAXKWB010044385">
    <property type="protein sequence ID" value="CAL4160573.1"/>
    <property type="molecule type" value="Genomic_DNA"/>
</dbReference>
<reference evidence="2 3" key="1">
    <citation type="submission" date="2024-05" db="EMBL/GenBank/DDBJ databases">
        <authorList>
            <person name="Wallberg A."/>
        </authorList>
    </citation>
    <scope>NUCLEOTIDE SEQUENCE [LARGE SCALE GENOMIC DNA]</scope>
</reference>
<dbReference type="InterPro" id="IPR000477">
    <property type="entry name" value="RT_dom"/>
</dbReference>
<feature type="domain" description="Reverse transcriptase" evidence="1">
    <location>
        <begin position="1"/>
        <end position="211"/>
    </location>
</feature>
<proteinExistence type="predicted"/>
<name>A0AAV2S5H3_MEGNR</name>
<dbReference type="InterPro" id="IPR043128">
    <property type="entry name" value="Rev_trsase/Diguanyl_cyclase"/>
</dbReference>
<dbReference type="AlphaFoldDB" id="A0AAV2S5H3"/>
<evidence type="ECO:0000313" key="3">
    <source>
        <dbReference type="Proteomes" id="UP001497623"/>
    </source>
</evidence>
<protein>
    <recommendedName>
        <fullName evidence="1">Reverse transcriptase domain-containing protein</fullName>
    </recommendedName>
</protein>
<keyword evidence="3" id="KW-1185">Reference proteome</keyword>
<dbReference type="PANTHER" id="PTHR47027:SF20">
    <property type="entry name" value="REVERSE TRANSCRIPTASE-LIKE PROTEIN WITH RNA-DIRECTED DNA POLYMERASE DOMAIN"/>
    <property type="match status" value="1"/>
</dbReference>
<dbReference type="InterPro" id="IPR043502">
    <property type="entry name" value="DNA/RNA_pol_sf"/>
</dbReference>
<dbReference type="CDD" id="cd01650">
    <property type="entry name" value="RT_nLTR_like"/>
    <property type="match status" value="1"/>
</dbReference>
<dbReference type="Pfam" id="PF00078">
    <property type="entry name" value="RVT_1"/>
    <property type="match status" value="1"/>
</dbReference>
<evidence type="ECO:0000313" key="2">
    <source>
        <dbReference type="EMBL" id="CAL4160573.1"/>
    </source>
</evidence>
<dbReference type="Proteomes" id="UP001497623">
    <property type="component" value="Unassembled WGS sequence"/>
</dbReference>
<sequence>NYSTLDHIFLLKNFIDIFVKNSNQKLYCAFVDYKKAFDTVWRSGLWYKLINSGITGKLYNVIVNMYKNIKSCVNSDGNLSDFFISVNGVRQGENMSPFLFALFVNDIEQFLVQYGCSPVEITGANIEIYLKLLIIMYADDTVLFASSKESLQRCLNGLKDYCDKWKLQINADKTKIIIFSKRKVDPQNINLTIGDTNLEIVDEFTYLGVTFTHTGNFNKNLQALQEKGNRAIFSIIKRLEMKAYQ</sequence>
<dbReference type="GO" id="GO:0071897">
    <property type="term" value="P:DNA biosynthetic process"/>
    <property type="evidence" value="ECO:0007669"/>
    <property type="project" value="UniProtKB-ARBA"/>
</dbReference>